<feature type="transmembrane region" description="Helical" evidence="1">
    <location>
        <begin position="83"/>
        <end position="103"/>
    </location>
</feature>
<keyword evidence="1" id="KW-0472">Membrane</keyword>
<keyword evidence="3" id="KW-1185">Reference proteome</keyword>
<dbReference type="KEGG" id="spal:FM071_01340"/>
<name>A0A7M1B5M3_9BACT</name>
<feature type="transmembrane region" description="Helical" evidence="1">
    <location>
        <begin position="12"/>
        <end position="30"/>
    </location>
</feature>
<evidence type="ECO:0000313" key="2">
    <source>
        <dbReference type="EMBL" id="QOP45011.1"/>
    </source>
</evidence>
<keyword evidence="1" id="KW-0812">Transmembrane</keyword>
<evidence type="ECO:0000256" key="1">
    <source>
        <dbReference type="SAM" id="Phobius"/>
    </source>
</evidence>
<protein>
    <submittedName>
        <fullName evidence="2">Uncharacterized protein</fullName>
    </submittedName>
</protein>
<keyword evidence="1" id="KW-1133">Transmembrane helix</keyword>
<organism evidence="2 3">
    <name type="scientific">Sulfurimonas paralvinellae</name>
    <dbReference type="NCBI Taxonomy" id="317658"/>
    <lineage>
        <taxon>Bacteria</taxon>
        <taxon>Pseudomonadati</taxon>
        <taxon>Campylobacterota</taxon>
        <taxon>Epsilonproteobacteria</taxon>
        <taxon>Campylobacterales</taxon>
        <taxon>Sulfurimonadaceae</taxon>
        <taxon>Sulfurimonas</taxon>
    </lineage>
</organism>
<accession>A0A7M1B5M3</accession>
<evidence type="ECO:0000313" key="3">
    <source>
        <dbReference type="Proteomes" id="UP000593580"/>
    </source>
</evidence>
<dbReference type="Proteomes" id="UP000593580">
    <property type="component" value="Chromosome"/>
</dbReference>
<gene>
    <name evidence="2" type="ORF">FM071_01340</name>
</gene>
<dbReference type="AlphaFoldDB" id="A0A7M1B5M3"/>
<reference evidence="2 3" key="1">
    <citation type="submission" date="2019-07" db="EMBL/GenBank/DDBJ databases">
        <title>Sulfurimonas paralvinellae sp. nov., a novel mesophilic, hydrogen- and sulfur-oxidizing chemolithoautotroph within the Epsilonproteo- bacteria isolated from a deep-sea hydrothermal vent polychaete nest, reclassification of Thiomicrospira denitrificans as Sulfurimonas denitrificans comb. nov. and emended description of the genus Sulfurimonas.</title>
        <authorList>
            <person name="Wang S."/>
            <person name="Jiang L."/>
            <person name="Shao Z."/>
        </authorList>
    </citation>
    <scope>NUCLEOTIDE SEQUENCE [LARGE SCALE GENOMIC DNA]</scope>
    <source>
        <strain evidence="2 3">GO25</strain>
    </source>
</reference>
<sequence length="107" mass="11848">MEFFLKHQKVIMRSVGAFLLVVGFVINFWVTPQKAVSANALAQANLERMEASVQGSSGGRQAVKKPDTSHISKALKATREKQIKYMTIIAMALGALFLGYSFIKKEE</sequence>
<dbReference type="RefSeq" id="WP_193111259.1">
    <property type="nucleotide sequence ID" value="NZ_CP041406.1"/>
</dbReference>
<dbReference type="EMBL" id="CP041406">
    <property type="protein sequence ID" value="QOP45011.1"/>
    <property type="molecule type" value="Genomic_DNA"/>
</dbReference>
<proteinExistence type="predicted"/>